<protein>
    <submittedName>
        <fullName evidence="2">Uncharacterized protein</fullName>
    </submittedName>
</protein>
<proteinExistence type="predicted"/>
<evidence type="ECO:0000256" key="1">
    <source>
        <dbReference type="SAM" id="Coils"/>
    </source>
</evidence>
<accession>A0A1B7NTA7</accession>
<organism evidence="2 3">
    <name type="scientific">Emergomyces africanus</name>
    <dbReference type="NCBI Taxonomy" id="1955775"/>
    <lineage>
        <taxon>Eukaryota</taxon>
        <taxon>Fungi</taxon>
        <taxon>Dikarya</taxon>
        <taxon>Ascomycota</taxon>
        <taxon>Pezizomycotina</taxon>
        <taxon>Eurotiomycetes</taxon>
        <taxon>Eurotiomycetidae</taxon>
        <taxon>Onygenales</taxon>
        <taxon>Ajellomycetaceae</taxon>
        <taxon>Emergomyces</taxon>
    </lineage>
</organism>
<evidence type="ECO:0000313" key="2">
    <source>
        <dbReference type="EMBL" id="OAX79867.1"/>
    </source>
</evidence>
<reference evidence="2 3" key="1">
    <citation type="submission" date="2015-07" db="EMBL/GenBank/DDBJ databases">
        <title>Emmonsia species relationships and genome sequence.</title>
        <authorList>
            <person name="Cuomo C.A."/>
            <person name="Schwartz I.S."/>
            <person name="Kenyon C."/>
            <person name="de Hoog G.S."/>
            <person name="Govender N.P."/>
            <person name="Botha A."/>
            <person name="Moreno L."/>
            <person name="de Vries M."/>
            <person name="Munoz J.F."/>
            <person name="Stielow J.B."/>
        </authorList>
    </citation>
    <scope>NUCLEOTIDE SEQUENCE [LARGE SCALE GENOMIC DNA]</scope>
    <source>
        <strain evidence="2 3">CBS 136260</strain>
    </source>
</reference>
<name>A0A1B7NTA7_9EURO</name>
<dbReference type="Proteomes" id="UP000091918">
    <property type="component" value="Unassembled WGS sequence"/>
</dbReference>
<sequence length="100" mass="11578">NSYSFTVTDKLHDQLAQYKHEINQLTADAAHYKAKIIHYKMKYEAECDTVCEIKNLELKNKHTLLMSYVISVTLLVHYNTELCTLTSTAVISQENIKEKL</sequence>
<gene>
    <name evidence="2" type="ORF">ACJ72_05811</name>
</gene>
<evidence type="ECO:0000313" key="3">
    <source>
        <dbReference type="Proteomes" id="UP000091918"/>
    </source>
</evidence>
<dbReference type="AlphaFoldDB" id="A0A1B7NTA7"/>
<keyword evidence="1" id="KW-0175">Coiled coil</keyword>
<feature type="coiled-coil region" evidence="1">
    <location>
        <begin position="8"/>
        <end position="35"/>
    </location>
</feature>
<comment type="caution">
    <text evidence="2">The sequence shown here is derived from an EMBL/GenBank/DDBJ whole genome shotgun (WGS) entry which is preliminary data.</text>
</comment>
<feature type="non-terminal residue" evidence="2">
    <location>
        <position position="1"/>
    </location>
</feature>
<dbReference type="EMBL" id="LGUA01000866">
    <property type="protein sequence ID" value="OAX79867.1"/>
    <property type="molecule type" value="Genomic_DNA"/>
</dbReference>
<keyword evidence="3" id="KW-1185">Reference proteome</keyword>